<proteinExistence type="predicted"/>
<evidence type="ECO:0000256" key="2">
    <source>
        <dbReference type="SAM" id="SignalP"/>
    </source>
</evidence>
<dbReference type="Gene3D" id="2.60.120.1440">
    <property type="match status" value="1"/>
</dbReference>
<evidence type="ECO:0000256" key="1">
    <source>
        <dbReference type="SAM" id="MobiDB-lite"/>
    </source>
</evidence>
<feature type="compositionally biased region" description="Low complexity" evidence="1">
    <location>
        <begin position="166"/>
        <end position="177"/>
    </location>
</feature>
<accession>A0AA95NFJ7</accession>
<sequence>MRSLLLILSLLGGAALAEPVCEVAALVGEVQVQDAAGTRSLRAGERLEPGAELRSGPQARVRLRFIDGSTLVLADRSQLRIERFVQGPGQPREAALLLQLGLIGQQVKPAAGGSWRVRTPTAVTAVRGTEFSVEVAGDLATAVHVSSGAVAVEPLAAEPEPAIDDAASAPYSSKAPALGKPRKPRPVLLQAARNGTRCDAQGQCSEAAAWSAERVQQIQQRLGGF</sequence>
<name>A0AA95NFJ7_9BURK</name>
<dbReference type="KEGG" id="pais:PFX98_24405"/>
<organism evidence="4 5">
    <name type="scientific">Paucibacter sediminis</name>
    <dbReference type="NCBI Taxonomy" id="3019553"/>
    <lineage>
        <taxon>Bacteria</taxon>
        <taxon>Pseudomonadati</taxon>
        <taxon>Pseudomonadota</taxon>
        <taxon>Betaproteobacteria</taxon>
        <taxon>Burkholderiales</taxon>
        <taxon>Sphaerotilaceae</taxon>
        <taxon>Roseateles</taxon>
    </lineage>
</organism>
<reference evidence="4" key="1">
    <citation type="submission" date="2023-01" db="EMBL/GenBank/DDBJ databases">
        <title>Whole genome sequence of Paucibacter sp. S2-9 isolated from pond sediment.</title>
        <authorList>
            <person name="Jung J.Y."/>
        </authorList>
    </citation>
    <scope>NUCLEOTIDE SEQUENCE</scope>
    <source>
        <strain evidence="4">S2-9</strain>
    </source>
</reference>
<feature type="domain" description="FecR protein" evidence="3">
    <location>
        <begin position="52"/>
        <end position="150"/>
    </location>
</feature>
<feature type="region of interest" description="Disordered" evidence="1">
    <location>
        <begin position="166"/>
        <end position="185"/>
    </location>
</feature>
<dbReference type="AlphaFoldDB" id="A0AA95NFJ7"/>
<evidence type="ECO:0000259" key="3">
    <source>
        <dbReference type="Pfam" id="PF04773"/>
    </source>
</evidence>
<feature type="chain" id="PRO_5041645910" evidence="2">
    <location>
        <begin position="18"/>
        <end position="225"/>
    </location>
</feature>
<dbReference type="EMBL" id="CP116346">
    <property type="protein sequence ID" value="WIT11972.1"/>
    <property type="molecule type" value="Genomic_DNA"/>
</dbReference>
<dbReference type="PANTHER" id="PTHR38731">
    <property type="entry name" value="LIPL45-RELATED LIPOPROTEIN-RELATED"/>
    <property type="match status" value="1"/>
</dbReference>
<keyword evidence="5" id="KW-1185">Reference proteome</keyword>
<dbReference type="Proteomes" id="UP001177769">
    <property type="component" value="Chromosome"/>
</dbReference>
<dbReference type="InterPro" id="IPR006860">
    <property type="entry name" value="FecR"/>
</dbReference>
<dbReference type="RefSeq" id="WP_285233061.1">
    <property type="nucleotide sequence ID" value="NZ_CP116346.1"/>
</dbReference>
<evidence type="ECO:0000313" key="4">
    <source>
        <dbReference type="EMBL" id="WIT11972.1"/>
    </source>
</evidence>
<dbReference type="Pfam" id="PF04773">
    <property type="entry name" value="FecR"/>
    <property type="match status" value="1"/>
</dbReference>
<evidence type="ECO:0000313" key="5">
    <source>
        <dbReference type="Proteomes" id="UP001177769"/>
    </source>
</evidence>
<gene>
    <name evidence="4" type="ORF">PFX98_24405</name>
</gene>
<keyword evidence="2" id="KW-0732">Signal</keyword>
<protein>
    <submittedName>
        <fullName evidence="4">FecR family protein</fullName>
    </submittedName>
</protein>
<feature type="signal peptide" evidence="2">
    <location>
        <begin position="1"/>
        <end position="17"/>
    </location>
</feature>